<feature type="region of interest" description="Disordered" evidence="1">
    <location>
        <begin position="614"/>
        <end position="644"/>
    </location>
</feature>
<name>A0A8K1FN86_PYTOL</name>
<feature type="compositionally biased region" description="Acidic residues" evidence="1">
    <location>
        <begin position="55"/>
        <end position="64"/>
    </location>
</feature>
<comment type="caution">
    <text evidence="2">The sequence shown here is derived from an EMBL/GenBank/DDBJ whole genome shotgun (WGS) entry which is preliminary data.</text>
</comment>
<accession>A0A8K1FN86</accession>
<proteinExistence type="predicted"/>
<dbReference type="OrthoDB" id="181776at2759"/>
<dbReference type="EMBL" id="SPLM01000001">
    <property type="protein sequence ID" value="TMW69121.1"/>
    <property type="molecule type" value="Genomic_DNA"/>
</dbReference>
<feature type="region of interest" description="Disordered" evidence="1">
    <location>
        <begin position="252"/>
        <end position="280"/>
    </location>
</feature>
<feature type="region of interest" description="Disordered" evidence="1">
    <location>
        <begin position="313"/>
        <end position="342"/>
    </location>
</feature>
<feature type="compositionally biased region" description="Low complexity" evidence="1">
    <location>
        <begin position="326"/>
        <end position="339"/>
    </location>
</feature>
<protein>
    <submittedName>
        <fullName evidence="2">Uncharacterized protein</fullName>
    </submittedName>
</protein>
<feature type="region of interest" description="Disordered" evidence="1">
    <location>
        <begin position="28"/>
        <end position="72"/>
    </location>
</feature>
<evidence type="ECO:0000313" key="2">
    <source>
        <dbReference type="EMBL" id="TMW69121.1"/>
    </source>
</evidence>
<evidence type="ECO:0000256" key="1">
    <source>
        <dbReference type="SAM" id="MobiDB-lite"/>
    </source>
</evidence>
<evidence type="ECO:0000313" key="3">
    <source>
        <dbReference type="Proteomes" id="UP000794436"/>
    </source>
</evidence>
<dbReference type="AlphaFoldDB" id="A0A8K1FN86"/>
<feature type="region of interest" description="Disordered" evidence="1">
    <location>
        <begin position="396"/>
        <end position="417"/>
    </location>
</feature>
<reference evidence="2" key="1">
    <citation type="submission" date="2019-03" db="EMBL/GenBank/DDBJ databases">
        <title>Long read genome sequence of the mycoparasitic Pythium oligandrum ATCC 38472 isolated from sugarbeet rhizosphere.</title>
        <authorList>
            <person name="Gaulin E."/>
        </authorList>
    </citation>
    <scope>NUCLEOTIDE SEQUENCE</scope>
    <source>
        <strain evidence="2">ATCC 38472_TT</strain>
    </source>
</reference>
<organism evidence="2 3">
    <name type="scientific">Pythium oligandrum</name>
    <name type="common">Mycoparasitic fungus</name>
    <dbReference type="NCBI Taxonomy" id="41045"/>
    <lineage>
        <taxon>Eukaryota</taxon>
        <taxon>Sar</taxon>
        <taxon>Stramenopiles</taxon>
        <taxon>Oomycota</taxon>
        <taxon>Peronosporomycetes</taxon>
        <taxon>Pythiales</taxon>
        <taxon>Pythiaceae</taxon>
        <taxon>Pythium</taxon>
    </lineage>
</organism>
<dbReference type="Proteomes" id="UP000794436">
    <property type="component" value="Unassembled WGS sequence"/>
</dbReference>
<gene>
    <name evidence="2" type="ORF">Poli38472_001277</name>
</gene>
<sequence>MSTQLLLLHPEDVPRDSPVQLAAPEYASIIDDSRPDSVGVTLARSQPATSSDSGSDVEDEDEDSSPAPDGSDVIWVARSRVNQCRVWHGEISIGAPGRLLRRPVHAVIDDAPVYGQVVGYDSAIVSVRHANGTSQVQASKVEEVAPSVVFLLYKATLVKRLAIPAARQAAHSKILDRLLGEGGYQATRQISELLAGIALTKSHPTPQDRIMWIDPATGSDTPCSVGHVIDFGFFRDGNVPLTPGVSLGDRFCRDPLEAASPPQADPAQVQPSDELDDADDADLPLATQDTHVAFADLMDTLEAAADVAAAGSRRPPVVSPAPAAVPAPVTVTSQPPVASHTSKRLLDDLSTSDPSIGMRTITALAQYPDLLHHYVSTIGLRDDLSKRRRLTALSDSFPDSEVGERGEGNQGYRPTPSQQAIHQAITSAAYKGKRPTAFIEHARVSPATRFQPHLAIMMLMYHLQFGLCGLSLLNLARFDLAAQLALSGRNAVKQRKYSPSLELPEPVSEPTLSDLLGAVDTLALYVNEFCDDVTQRLVAAAKSFALSLDDYAPWSSDEVHTLAFWFSNVLAAYRLAVEMDLAHGTDTRCQVQSRFAMQDPELSALLFRMSRQGQPLSRQHSRRESSSRSHSSPRGVHHRPQSSDAASRGLSLIANLIPVQSGKRLCLRSISHRRCPSPLSDVCTSPHLGHFTPSKKLDAKVIAHIQSKLGGLRDEFSHL</sequence>
<keyword evidence="3" id="KW-1185">Reference proteome</keyword>